<dbReference type="EMBL" id="JAOPGA020000066">
    <property type="protein sequence ID" value="KAL0476618.1"/>
    <property type="molecule type" value="Genomic_DNA"/>
</dbReference>
<name>A0AAW2YI15_9EUKA</name>
<comment type="catalytic activity">
    <reaction evidence="1">
        <text>RNA(n) + a ribonucleoside 5'-triphosphate = RNA(n+1) + diphosphate</text>
        <dbReference type="Rhea" id="RHEA:21248"/>
        <dbReference type="Rhea" id="RHEA-COMP:14527"/>
        <dbReference type="Rhea" id="RHEA-COMP:17342"/>
        <dbReference type="ChEBI" id="CHEBI:33019"/>
        <dbReference type="ChEBI" id="CHEBI:61557"/>
        <dbReference type="ChEBI" id="CHEBI:140395"/>
        <dbReference type="EC" id="2.7.7.48"/>
    </reaction>
</comment>
<sequence>MPDHEWGGYCVTDGAGLCTFSIMRKAAIEYNNFAGQLRVAQMFTCVQMRLYGYKGCLFAYPDDHPIIVDLRQKYGSDKSVFMRESMSKFEGVPTYKRMDLLNYGQSMPFSYSKATLPLMESLGVPPIFFENRAQTRLEDMSRLKQDLSRFAHVVEDDDDNLSHCTFKPQEIVARLYRAYYNEALKTPYVKQTVYKMINSQLQKYLWKYKIYEPKAKYLIGGVDETGSLGPDQIFVSMTINNRCVYLDNFKVAVMRHPSIQTGDLRIVNAVFVPELAHHRDCVLFPKRDSRPLQDMMGGGDNDGDQYAVIWDQQVISYLKQDEPYQSTSVATPEKSCVGMDDLELYKNKIAGLIRDKREDRTGELGNALVELYELEDGMRNPVYKKWAELYLNSLEKSMRVTKIPARDKNRMQQPWISVMNKLNRTSLNDGEVAMEIARKCAAPHQTGIQVMCKLFSIGRKFWEQEQYNKETNAKDPIEVVASTYVKDPEFGAEFAQAKKLMKIWKLFWATNYKKLDEVKEKKRINKLVMMDMLRDTSDAAETPQRIFESRVQSIFEMGWPQMNVTDVRFKGVSLSSYEPFSHNLFVRAAAWYKVGTMQPRSPDDEVFGVSTFPLLITDYLCMMASRMGYENKEMGRYILPAFTCDKSAQHIAEDVTNSKRKRRKSSTKK</sequence>
<proteinExistence type="inferred from homology"/>
<reference evidence="3 4" key="1">
    <citation type="submission" date="2024-03" db="EMBL/GenBank/DDBJ databases">
        <title>The Acrasis kona genome and developmental transcriptomes reveal deep origins of eukaryotic multicellular pathways.</title>
        <authorList>
            <person name="Sheikh S."/>
            <person name="Fu C.-J."/>
            <person name="Brown M.W."/>
            <person name="Baldauf S.L."/>
        </authorList>
    </citation>
    <scope>NUCLEOTIDE SEQUENCE [LARGE SCALE GENOMIC DNA]</scope>
    <source>
        <strain evidence="3 4">ATCC MYA-3509</strain>
    </source>
</reference>
<organism evidence="3 4">
    <name type="scientific">Acrasis kona</name>
    <dbReference type="NCBI Taxonomy" id="1008807"/>
    <lineage>
        <taxon>Eukaryota</taxon>
        <taxon>Discoba</taxon>
        <taxon>Heterolobosea</taxon>
        <taxon>Tetramitia</taxon>
        <taxon>Eutetramitia</taxon>
        <taxon>Acrasidae</taxon>
        <taxon>Acrasis</taxon>
    </lineage>
</organism>
<dbReference type="InterPro" id="IPR007855">
    <property type="entry name" value="RDRP"/>
</dbReference>
<dbReference type="PANTHER" id="PTHR23079:SF55">
    <property type="entry name" value="RNA-DIRECTED RNA POLYMERASE"/>
    <property type="match status" value="1"/>
</dbReference>
<dbReference type="Pfam" id="PF05183">
    <property type="entry name" value="RdRP"/>
    <property type="match status" value="1"/>
</dbReference>
<protein>
    <recommendedName>
        <fullName evidence="1">RNA-dependent RNA polymerase</fullName>
        <ecNumber evidence="1">2.7.7.48</ecNumber>
    </recommendedName>
</protein>
<dbReference type="InterPro" id="IPR057596">
    <property type="entry name" value="RDRP_core"/>
</dbReference>
<dbReference type="EC" id="2.7.7.48" evidence="1"/>
<dbReference type="GO" id="GO:0030422">
    <property type="term" value="P:siRNA processing"/>
    <property type="evidence" value="ECO:0007669"/>
    <property type="project" value="TreeGrafter"/>
</dbReference>
<evidence type="ECO:0000313" key="3">
    <source>
        <dbReference type="EMBL" id="KAL0476618.1"/>
    </source>
</evidence>
<comment type="similarity">
    <text evidence="1">Belongs to the RdRP family.</text>
</comment>
<evidence type="ECO:0000256" key="1">
    <source>
        <dbReference type="RuleBase" id="RU363098"/>
    </source>
</evidence>
<comment type="caution">
    <text evidence="3">The sequence shown here is derived from an EMBL/GenBank/DDBJ whole genome shotgun (WGS) entry which is preliminary data.</text>
</comment>
<accession>A0AAW2YI15</accession>
<evidence type="ECO:0000313" key="4">
    <source>
        <dbReference type="Proteomes" id="UP001431209"/>
    </source>
</evidence>
<dbReference type="GO" id="GO:0031380">
    <property type="term" value="C:nuclear RNA-directed RNA polymerase complex"/>
    <property type="evidence" value="ECO:0007669"/>
    <property type="project" value="TreeGrafter"/>
</dbReference>
<evidence type="ECO:0000259" key="2">
    <source>
        <dbReference type="Pfam" id="PF05183"/>
    </source>
</evidence>
<gene>
    <name evidence="3" type="ORF">AKO1_006235</name>
</gene>
<dbReference type="PANTHER" id="PTHR23079">
    <property type="entry name" value="RNA-DEPENDENT RNA POLYMERASE"/>
    <property type="match status" value="1"/>
</dbReference>
<keyword evidence="1" id="KW-0548">Nucleotidyltransferase</keyword>
<keyword evidence="4" id="KW-1185">Reference proteome</keyword>
<dbReference type="Proteomes" id="UP001431209">
    <property type="component" value="Unassembled WGS sequence"/>
</dbReference>
<keyword evidence="1" id="KW-0808">Transferase</keyword>
<keyword evidence="1" id="KW-0694">RNA-binding</keyword>
<feature type="domain" description="RDRP core" evidence="2">
    <location>
        <begin position="8"/>
        <end position="390"/>
    </location>
</feature>
<dbReference type="AlphaFoldDB" id="A0AAW2YI15"/>
<dbReference type="GO" id="GO:0003968">
    <property type="term" value="F:RNA-directed RNA polymerase activity"/>
    <property type="evidence" value="ECO:0007669"/>
    <property type="project" value="UniProtKB-KW"/>
</dbReference>
<keyword evidence="1" id="KW-0696">RNA-directed RNA polymerase</keyword>
<dbReference type="GO" id="GO:0003723">
    <property type="term" value="F:RNA binding"/>
    <property type="evidence" value="ECO:0007669"/>
    <property type="project" value="UniProtKB-KW"/>
</dbReference>